<evidence type="ECO:0000256" key="1">
    <source>
        <dbReference type="ARBA" id="ARBA00005560"/>
    </source>
</evidence>
<dbReference type="Proteomes" id="UP001652661">
    <property type="component" value="Chromosome 2L"/>
</dbReference>
<evidence type="ECO:0000313" key="5">
    <source>
        <dbReference type="RefSeq" id="XP_017026149.1"/>
    </source>
</evidence>
<dbReference type="InterPro" id="IPR012295">
    <property type="entry name" value="TBP_dom_sf"/>
</dbReference>
<keyword evidence="3" id="KW-0804">Transcription</keyword>
<dbReference type="GO" id="GO:0006352">
    <property type="term" value="P:DNA-templated transcription initiation"/>
    <property type="evidence" value="ECO:0007669"/>
    <property type="project" value="InterPro"/>
</dbReference>
<reference evidence="4" key="1">
    <citation type="submission" date="2025-05" db="UniProtKB">
        <authorList>
            <consortium name="RefSeq"/>
        </authorList>
    </citation>
    <scope>NUCLEOTIDE SEQUENCE [LARGE SCALE GENOMIC DNA]</scope>
    <source>
        <strain evidence="4">14028-0561.14</strain>
    </source>
</reference>
<name>A0A6P4IRQ2_DROKI</name>
<dbReference type="InterPro" id="IPR000814">
    <property type="entry name" value="TBP"/>
</dbReference>
<dbReference type="SUPFAM" id="SSF55945">
    <property type="entry name" value="TATA-box binding protein-like"/>
    <property type="match status" value="2"/>
</dbReference>
<dbReference type="OrthoDB" id="7881727at2759"/>
<dbReference type="AlphaFoldDB" id="A0A6P4IRQ2"/>
<keyword evidence="2" id="KW-0238">DNA-binding</keyword>
<protein>
    <submittedName>
        <fullName evidence="5">Uncharacterized protein Trf4</fullName>
    </submittedName>
</protein>
<evidence type="ECO:0000256" key="3">
    <source>
        <dbReference type="ARBA" id="ARBA00023163"/>
    </source>
</evidence>
<organism evidence="4 5">
    <name type="scientific">Drosophila kikkawai</name>
    <name type="common">Fruit fly</name>
    <dbReference type="NCBI Taxonomy" id="30033"/>
    <lineage>
        <taxon>Eukaryota</taxon>
        <taxon>Metazoa</taxon>
        <taxon>Ecdysozoa</taxon>
        <taxon>Arthropoda</taxon>
        <taxon>Hexapoda</taxon>
        <taxon>Insecta</taxon>
        <taxon>Pterygota</taxon>
        <taxon>Neoptera</taxon>
        <taxon>Endopterygota</taxon>
        <taxon>Diptera</taxon>
        <taxon>Brachycera</taxon>
        <taxon>Muscomorpha</taxon>
        <taxon>Ephydroidea</taxon>
        <taxon>Drosophilidae</taxon>
        <taxon>Drosophila</taxon>
        <taxon>Sophophora</taxon>
    </lineage>
</organism>
<accession>A0A6P4IRQ2</accession>
<keyword evidence="4" id="KW-1185">Reference proteome</keyword>
<evidence type="ECO:0000256" key="2">
    <source>
        <dbReference type="ARBA" id="ARBA00023125"/>
    </source>
</evidence>
<dbReference type="Pfam" id="PF00352">
    <property type="entry name" value="TBP"/>
    <property type="match status" value="2"/>
</dbReference>
<dbReference type="Gene3D" id="3.30.310.10">
    <property type="entry name" value="TATA-Binding Protein"/>
    <property type="match status" value="2"/>
</dbReference>
<sequence>MDTYEESKEESWDTDTEEFKVKGRLSDDDKPIEKLSYLNKLFDKLVLTECKSNSGDSGVGQIKTETIAPERDFIQKFFGPPKDICWEEASKKGDPVGPDCEIDYEAIFKDSSKLAAVEKRIQLLYRPFICVMNFGCRFNLYELAILMPDTRFDPGSHPSVSVRLHNTFAQVKIYAGGKMVATALSTDAARNALFKVVRMVQEMDYKADIQTFSKNIVHASFCLPFKLNVELLSQLHAEHVTRNPKRRPFVTYTTENEGVRFAIFPTGFVMALYSSCHNETRSAIAALLPILARVQNGYPTAAELQEWQARDVNYKLLWEKKLEDDREGLLLYS</sequence>
<dbReference type="RefSeq" id="XP_017026149.1">
    <property type="nucleotide sequence ID" value="XM_017170660.3"/>
</dbReference>
<proteinExistence type="inferred from homology"/>
<dbReference type="PANTHER" id="PTHR10126">
    <property type="entry name" value="TATA-BOX BINDING PROTEIN"/>
    <property type="match status" value="1"/>
</dbReference>
<evidence type="ECO:0000313" key="4">
    <source>
        <dbReference type="Proteomes" id="UP001652661"/>
    </source>
</evidence>
<gene>
    <name evidence="5" type="primary">Trf4</name>
</gene>
<dbReference type="GO" id="GO:0003677">
    <property type="term" value="F:DNA binding"/>
    <property type="evidence" value="ECO:0007669"/>
    <property type="project" value="UniProtKB-KW"/>
</dbReference>
<comment type="similarity">
    <text evidence="1">Belongs to the TBP family.</text>
</comment>
<reference evidence="5" key="2">
    <citation type="submission" date="2025-08" db="UniProtKB">
        <authorList>
            <consortium name="RefSeq"/>
        </authorList>
    </citation>
    <scope>IDENTIFICATION</scope>
    <source>
        <strain evidence="5">14028-0561.14</strain>
        <tissue evidence="5">Whole fly</tissue>
    </source>
</reference>